<dbReference type="OrthoDB" id="231463at2"/>
<name>A0A2G1VYC9_9BACT</name>
<dbReference type="SUPFAM" id="SSF111369">
    <property type="entry name" value="HlyD-like secretion proteins"/>
    <property type="match status" value="1"/>
</dbReference>
<dbReference type="RefSeq" id="WP_099264159.1">
    <property type="nucleotide sequence ID" value="NZ_NIZW01000040.1"/>
</dbReference>
<keyword evidence="1" id="KW-0175">Coiled coil</keyword>
<feature type="coiled-coil region" evidence="1">
    <location>
        <begin position="97"/>
        <end position="183"/>
    </location>
</feature>
<dbReference type="Gene3D" id="6.10.140.1990">
    <property type="match status" value="1"/>
</dbReference>
<dbReference type="Gene3D" id="2.40.420.20">
    <property type="match status" value="1"/>
</dbReference>
<evidence type="ECO:0000256" key="1">
    <source>
        <dbReference type="SAM" id="Coils"/>
    </source>
</evidence>
<organism evidence="3 4">
    <name type="scientific">Rhodopirellula bahusiensis</name>
    <dbReference type="NCBI Taxonomy" id="2014065"/>
    <lineage>
        <taxon>Bacteria</taxon>
        <taxon>Pseudomonadati</taxon>
        <taxon>Planctomycetota</taxon>
        <taxon>Planctomycetia</taxon>
        <taxon>Pirellulales</taxon>
        <taxon>Pirellulaceae</taxon>
        <taxon>Rhodopirellula</taxon>
    </lineage>
</organism>
<sequence length="531" mass="58657">MTLRQSSPSYQHHTTASVAPWKAERIAFEQAGRVVQVIEPNEMVTGIGNGRVGVPLARLNDEQFQIAVDAAEADAAVAQRRRDANLITIERRLPSRIRTAEAELQLAERELARAQKLSRSNAMSGSELDTTRTRASTAQLQVDSATAELAQADAEQLALDAQVQQANQRLAEAKRNLRNTTLYSSFPGQVAEVHAVPGTYVKEGDPIVTVQMVDPMMVEFEVTAANSRRYQRGDTLGVTVTRRDGVQRQVTGMVYTVDSIADANTRTFTVSLHVRNQQESSVELSESTASKLKTKDIFPLNIGPIVTGDRRLLVEQRCIHRIGDEAFVWKVTNRAWSQLSDTMNRDLNVQRLKVNLLSDVIPFLGTWNFVAIEFADPSAIDLEDDLITGQLLTLDGNQIRPEVLSRWESGSVVLEQTRWMLRSGDTVRVALIPDNSNVGFYVPMKAVRKEDGANFVHVLDDTLAEPTAKRVQVRVTAEDTVADDSLILCIEPVQADELVDGSNVVVRGTHYLDDGDRVRVVPTPQASAVAQ</sequence>
<dbReference type="PANTHER" id="PTHR30386">
    <property type="entry name" value="MEMBRANE FUSION SUBUNIT OF EMRAB-TOLC MULTIDRUG EFFLUX PUMP"/>
    <property type="match status" value="1"/>
</dbReference>
<dbReference type="Pfam" id="PF25876">
    <property type="entry name" value="HH_MFP_RND"/>
    <property type="match status" value="1"/>
</dbReference>
<comment type="caution">
    <text evidence="3">The sequence shown here is derived from an EMBL/GenBank/DDBJ whole genome shotgun (WGS) entry which is preliminary data.</text>
</comment>
<dbReference type="GeneID" id="90611968"/>
<dbReference type="EMBL" id="NIZW01000040">
    <property type="protein sequence ID" value="PHQ31772.1"/>
    <property type="molecule type" value="Genomic_DNA"/>
</dbReference>
<gene>
    <name evidence="3" type="ORF">CEE69_29415</name>
</gene>
<evidence type="ECO:0000313" key="3">
    <source>
        <dbReference type="EMBL" id="PHQ31772.1"/>
    </source>
</evidence>
<dbReference type="InterPro" id="IPR058624">
    <property type="entry name" value="MdtA-like_HH"/>
</dbReference>
<evidence type="ECO:0000259" key="2">
    <source>
        <dbReference type="Pfam" id="PF25876"/>
    </source>
</evidence>
<dbReference type="Proteomes" id="UP000225740">
    <property type="component" value="Unassembled WGS sequence"/>
</dbReference>
<dbReference type="PANTHER" id="PTHR30386:SF18">
    <property type="entry name" value="INNER MEMBRANE PROTEIN YIAV-RELATED"/>
    <property type="match status" value="1"/>
</dbReference>
<feature type="domain" description="Multidrug resistance protein MdtA-like alpha-helical hairpin" evidence="2">
    <location>
        <begin position="99"/>
        <end position="153"/>
    </location>
</feature>
<dbReference type="Gene3D" id="2.40.50.100">
    <property type="match status" value="1"/>
</dbReference>
<evidence type="ECO:0000313" key="4">
    <source>
        <dbReference type="Proteomes" id="UP000225740"/>
    </source>
</evidence>
<dbReference type="InterPro" id="IPR030190">
    <property type="entry name" value="MacA_alpha-hairpin_sf"/>
</dbReference>
<keyword evidence="4" id="KW-1185">Reference proteome</keyword>
<dbReference type="GO" id="GO:0019898">
    <property type="term" value="C:extrinsic component of membrane"/>
    <property type="evidence" value="ECO:0007669"/>
    <property type="project" value="InterPro"/>
</dbReference>
<dbReference type="InterPro" id="IPR050739">
    <property type="entry name" value="MFP"/>
</dbReference>
<protein>
    <submittedName>
        <fullName evidence="3">Hemolysin D</fullName>
    </submittedName>
</protein>
<dbReference type="GO" id="GO:1990961">
    <property type="term" value="P:xenobiotic detoxification by transmembrane export across the plasma membrane"/>
    <property type="evidence" value="ECO:0007669"/>
    <property type="project" value="InterPro"/>
</dbReference>
<dbReference type="GO" id="GO:1990195">
    <property type="term" value="C:macrolide transmembrane transporter complex"/>
    <property type="evidence" value="ECO:0007669"/>
    <property type="project" value="InterPro"/>
</dbReference>
<reference evidence="3 4" key="1">
    <citation type="submission" date="2017-06" db="EMBL/GenBank/DDBJ databases">
        <title>Description of Rhodopirellula bahusiensis sp. nov.</title>
        <authorList>
            <person name="Kizina J."/>
            <person name="Harder J."/>
        </authorList>
    </citation>
    <scope>NUCLEOTIDE SEQUENCE [LARGE SCALE GENOMIC DNA]</scope>
    <source>
        <strain evidence="3 4">SWK21</strain>
    </source>
</reference>
<proteinExistence type="predicted"/>
<dbReference type="Gene3D" id="2.40.30.170">
    <property type="match status" value="1"/>
</dbReference>
<accession>A0A2G1VYC9</accession>
<dbReference type="AlphaFoldDB" id="A0A2G1VYC9"/>